<evidence type="ECO:0000256" key="11">
    <source>
        <dbReference type="ARBA" id="ARBA00035100"/>
    </source>
</evidence>
<comment type="caution">
    <text evidence="16">The sequence shown here is derived from an EMBL/GenBank/DDBJ whole genome shotgun (WGS) entry which is preliminary data.</text>
</comment>
<evidence type="ECO:0000256" key="6">
    <source>
        <dbReference type="ARBA" id="ARBA00022679"/>
    </source>
</evidence>
<evidence type="ECO:0000313" key="17">
    <source>
        <dbReference type="Proteomes" id="UP001589813"/>
    </source>
</evidence>
<dbReference type="PROSITE" id="PS50851">
    <property type="entry name" value="CHEW"/>
    <property type="match status" value="1"/>
</dbReference>
<gene>
    <name evidence="16" type="ORF">ACFFJP_08460</name>
</gene>
<reference evidence="16 17" key="1">
    <citation type="submission" date="2024-09" db="EMBL/GenBank/DDBJ databases">
        <authorList>
            <person name="Sun Q."/>
            <person name="Mori K."/>
        </authorList>
    </citation>
    <scope>NUCLEOTIDE SEQUENCE [LARGE SCALE GENOMIC DNA]</scope>
    <source>
        <strain evidence="16 17">KCTC 23315</strain>
    </source>
</reference>
<dbReference type="PRINTS" id="PR00344">
    <property type="entry name" value="BCTRLSENSOR"/>
</dbReference>
<evidence type="ECO:0000256" key="2">
    <source>
        <dbReference type="ARBA" id="ARBA00012438"/>
    </source>
</evidence>
<evidence type="ECO:0000256" key="1">
    <source>
        <dbReference type="ARBA" id="ARBA00000085"/>
    </source>
</evidence>
<dbReference type="InterPro" id="IPR008207">
    <property type="entry name" value="Sig_transdc_His_kin_Hpt_dom"/>
</dbReference>
<dbReference type="CDD" id="cd16916">
    <property type="entry name" value="HATPase_CheA-like"/>
    <property type="match status" value="1"/>
</dbReference>
<evidence type="ECO:0000313" key="16">
    <source>
        <dbReference type="EMBL" id="MFC0048319.1"/>
    </source>
</evidence>
<dbReference type="InterPro" id="IPR004105">
    <property type="entry name" value="CheA-like_dim"/>
</dbReference>
<dbReference type="InterPro" id="IPR002545">
    <property type="entry name" value="CheW-lke_dom"/>
</dbReference>
<dbReference type="SUPFAM" id="SSF47226">
    <property type="entry name" value="Histidine-containing phosphotransfer domain, HPT domain"/>
    <property type="match status" value="1"/>
</dbReference>
<feature type="modified residue" description="Phosphohistidine" evidence="12">
    <location>
        <position position="49"/>
    </location>
</feature>
<proteinExistence type="predicted"/>
<dbReference type="InterPro" id="IPR036890">
    <property type="entry name" value="HATPase_C_sf"/>
</dbReference>
<keyword evidence="10" id="KW-0902">Two-component regulatory system</keyword>
<keyword evidence="9" id="KW-0067">ATP-binding</keyword>
<feature type="domain" description="CheW-like" evidence="14">
    <location>
        <begin position="559"/>
        <end position="690"/>
    </location>
</feature>
<name>A0ABV6BBS3_9GAMM</name>
<dbReference type="PROSITE" id="PS50894">
    <property type="entry name" value="HPT"/>
    <property type="match status" value="1"/>
</dbReference>
<dbReference type="SMART" id="SM00387">
    <property type="entry name" value="HATPase_c"/>
    <property type="match status" value="1"/>
</dbReference>
<dbReference type="InterPro" id="IPR005467">
    <property type="entry name" value="His_kinase_dom"/>
</dbReference>
<dbReference type="CDD" id="cd00731">
    <property type="entry name" value="CheA_reg"/>
    <property type="match status" value="1"/>
</dbReference>
<dbReference type="InterPro" id="IPR003594">
    <property type="entry name" value="HATPase_dom"/>
</dbReference>
<comment type="catalytic activity">
    <reaction evidence="1">
        <text>ATP + protein L-histidine = ADP + protein N-phospho-L-histidine.</text>
        <dbReference type="EC" id="2.7.13.3"/>
    </reaction>
</comment>
<dbReference type="SMART" id="SM01231">
    <property type="entry name" value="H-kinase_dim"/>
    <property type="match status" value="1"/>
</dbReference>
<sequence>MLNLTELVGVFLTEARELLEQLERGVLALEKAPDSVSTEDINAMFRAAHTIKGSAGVVGLDAVVSFTHLVETAFEQIRSAQLHVSKPLSQLLLRCNDHVSALLDCAETAVEPPVALIEAGDALLAELKPWLQSSESTTVKEQAAPALALAKTDRRQWHLFMKLSASCFTDGLDPLALVRYLRQQAAVCDDFWYADQVQPLSQMAPAQAETCMLMLDLILHDIDEQVLYDALEFIRQDSLCALFNMPGSDSDKQTFLDSLQNPELTQRLQQRWQVAGLMARPDRPLQAGPLAACNRNEPRPEVKTVQRQADQRMMRLPAFKLDTLVNQLGELLIATATLHEHSRQFNNSDLTERVQQVQQLVDDIQGSALQLRMVQIGETFNRFQRVVHDIAADLGKDVHLVIEGAEAELDKSMVERISDPLMHLVRNALDHGLESAAERIKAGKSAHGSLLLRAYHDCGSIVIEIRDDGRGINREKVRQKALSQGLISANAELTLRQIDELIFEPGFSTADAVSNLSGRGVGMDVVRRNIEALRGTVDISSEPGYGTQFQLRLPLTLAIIDGFMVRVGQSRFVIPLDMVNECIELPAAMALDAAASYLNLRGEVLPFIYLNQLFGLNESNGDRRSIVVVRYGKQSAGLVVDQLLGEFQTVIKPLGKLFQFLQGISGSSILGSGDIALILDIPRLVQIHVQAAERQCTTTTI</sequence>
<keyword evidence="17" id="KW-1185">Reference proteome</keyword>
<dbReference type="Gene3D" id="1.10.287.560">
    <property type="entry name" value="Histidine kinase CheA-like, homodimeric domain"/>
    <property type="match status" value="1"/>
</dbReference>
<dbReference type="InterPro" id="IPR036641">
    <property type="entry name" value="HPT_dom_sf"/>
</dbReference>
<evidence type="ECO:0000256" key="7">
    <source>
        <dbReference type="ARBA" id="ARBA00022741"/>
    </source>
</evidence>
<dbReference type="Gene3D" id="3.30.565.10">
    <property type="entry name" value="Histidine kinase-like ATPase, C-terminal domain"/>
    <property type="match status" value="1"/>
</dbReference>
<evidence type="ECO:0000256" key="5">
    <source>
        <dbReference type="ARBA" id="ARBA00022553"/>
    </source>
</evidence>
<dbReference type="SUPFAM" id="SSF50341">
    <property type="entry name" value="CheW-like"/>
    <property type="match status" value="1"/>
</dbReference>
<dbReference type="InterPro" id="IPR051315">
    <property type="entry name" value="Bact_Chemotaxis_CheA"/>
</dbReference>
<dbReference type="PANTHER" id="PTHR43395:SF10">
    <property type="entry name" value="CHEMOTAXIS PROTEIN CHEA"/>
    <property type="match status" value="1"/>
</dbReference>
<dbReference type="InterPro" id="IPR036061">
    <property type="entry name" value="CheW-like_dom_sf"/>
</dbReference>
<dbReference type="GO" id="GO:0004673">
    <property type="term" value="F:protein histidine kinase activity"/>
    <property type="evidence" value="ECO:0007669"/>
    <property type="project" value="UniProtKB-EC"/>
</dbReference>
<evidence type="ECO:0000256" key="3">
    <source>
        <dbReference type="ARBA" id="ARBA00021495"/>
    </source>
</evidence>
<dbReference type="EMBL" id="JBHLXP010000001">
    <property type="protein sequence ID" value="MFC0048319.1"/>
    <property type="molecule type" value="Genomic_DNA"/>
</dbReference>
<dbReference type="Proteomes" id="UP001589813">
    <property type="component" value="Unassembled WGS sequence"/>
</dbReference>
<dbReference type="Pfam" id="PF01627">
    <property type="entry name" value="Hpt"/>
    <property type="match status" value="1"/>
</dbReference>
<feature type="domain" description="HPt" evidence="15">
    <location>
        <begin position="1"/>
        <end position="106"/>
    </location>
</feature>
<keyword evidence="4" id="KW-0145">Chemotaxis</keyword>
<feature type="domain" description="Histidine kinase" evidence="13">
    <location>
        <begin position="309"/>
        <end position="557"/>
    </location>
</feature>
<dbReference type="InterPro" id="IPR036097">
    <property type="entry name" value="HisK_dim/P_sf"/>
</dbReference>
<protein>
    <recommendedName>
        <fullName evidence="3">Chemotaxis protein CheA</fullName>
        <ecNumber evidence="2">2.7.13.3</ecNumber>
    </recommendedName>
</protein>
<keyword evidence="6 16" id="KW-0808">Transferase</keyword>
<dbReference type="Pfam" id="PF01584">
    <property type="entry name" value="CheW"/>
    <property type="match status" value="1"/>
</dbReference>
<evidence type="ECO:0000256" key="12">
    <source>
        <dbReference type="PROSITE-ProRule" id="PRU00110"/>
    </source>
</evidence>
<keyword evidence="5 12" id="KW-0597">Phosphoprotein</keyword>
<evidence type="ECO:0000256" key="4">
    <source>
        <dbReference type="ARBA" id="ARBA00022500"/>
    </source>
</evidence>
<evidence type="ECO:0000259" key="13">
    <source>
        <dbReference type="PROSITE" id="PS50109"/>
    </source>
</evidence>
<evidence type="ECO:0000256" key="8">
    <source>
        <dbReference type="ARBA" id="ARBA00022777"/>
    </source>
</evidence>
<dbReference type="RefSeq" id="WP_377242395.1">
    <property type="nucleotide sequence ID" value="NZ_JBHLXP010000001.1"/>
</dbReference>
<accession>A0ABV6BBS3</accession>
<dbReference type="Pfam" id="PF02518">
    <property type="entry name" value="HATPase_c"/>
    <property type="match status" value="1"/>
</dbReference>
<dbReference type="CDD" id="cd00088">
    <property type="entry name" value="HPT"/>
    <property type="match status" value="1"/>
</dbReference>
<dbReference type="SUPFAM" id="SSF55874">
    <property type="entry name" value="ATPase domain of HSP90 chaperone/DNA topoisomerase II/histidine kinase"/>
    <property type="match status" value="1"/>
</dbReference>
<evidence type="ECO:0000259" key="15">
    <source>
        <dbReference type="PROSITE" id="PS50894"/>
    </source>
</evidence>
<evidence type="ECO:0000259" key="14">
    <source>
        <dbReference type="PROSITE" id="PS50851"/>
    </source>
</evidence>
<dbReference type="Gene3D" id="2.30.30.40">
    <property type="entry name" value="SH3 Domains"/>
    <property type="match status" value="1"/>
</dbReference>
<keyword evidence="8" id="KW-0418">Kinase</keyword>
<comment type="function">
    <text evidence="11">Involved in the transmission of sensory signals from the chemoreceptors to the flagellar motors. CheA is autophosphorylated; it can transfer its phosphate group to either CheB or CheY.</text>
</comment>
<dbReference type="SMART" id="SM00073">
    <property type="entry name" value="HPT"/>
    <property type="match status" value="1"/>
</dbReference>
<organism evidence="16 17">
    <name type="scientific">Rheinheimera tilapiae</name>
    <dbReference type="NCBI Taxonomy" id="875043"/>
    <lineage>
        <taxon>Bacteria</taxon>
        <taxon>Pseudomonadati</taxon>
        <taxon>Pseudomonadota</taxon>
        <taxon>Gammaproteobacteria</taxon>
        <taxon>Chromatiales</taxon>
        <taxon>Chromatiaceae</taxon>
        <taxon>Rheinheimera</taxon>
    </lineage>
</organism>
<dbReference type="InterPro" id="IPR037006">
    <property type="entry name" value="CheA-like_homodim_sf"/>
</dbReference>
<dbReference type="Gene3D" id="1.20.120.160">
    <property type="entry name" value="HPT domain"/>
    <property type="match status" value="1"/>
</dbReference>
<dbReference type="InterPro" id="IPR004358">
    <property type="entry name" value="Sig_transdc_His_kin-like_C"/>
</dbReference>
<evidence type="ECO:0000256" key="10">
    <source>
        <dbReference type="ARBA" id="ARBA00023012"/>
    </source>
</evidence>
<dbReference type="SUPFAM" id="SSF47384">
    <property type="entry name" value="Homodimeric domain of signal transducing histidine kinase"/>
    <property type="match status" value="1"/>
</dbReference>
<keyword evidence="7" id="KW-0547">Nucleotide-binding</keyword>
<dbReference type="PROSITE" id="PS50109">
    <property type="entry name" value="HIS_KIN"/>
    <property type="match status" value="1"/>
</dbReference>
<dbReference type="SMART" id="SM00260">
    <property type="entry name" value="CheW"/>
    <property type="match status" value="1"/>
</dbReference>
<dbReference type="EC" id="2.7.13.3" evidence="2"/>
<dbReference type="PANTHER" id="PTHR43395">
    <property type="entry name" value="SENSOR HISTIDINE KINASE CHEA"/>
    <property type="match status" value="1"/>
</dbReference>
<evidence type="ECO:0000256" key="9">
    <source>
        <dbReference type="ARBA" id="ARBA00022840"/>
    </source>
</evidence>
<dbReference type="Pfam" id="PF02895">
    <property type="entry name" value="H-kinase_dim"/>
    <property type="match status" value="1"/>
</dbReference>